<dbReference type="OrthoDB" id="9058532at2"/>
<feature type="compositionally biased region" description="Gly residues" evidence="2">
    <location>
        <begin position="382"/>
        <end position="391"/>
    </location>
</feature>
<dbReference type="InterPro" id="IPR003673">
    <property type="entry name" value="CoA-Trfase_fam_III"/>
</dbReference>
<protein>
    <submittedName>
        <fullName evidence="3">CoA transferase</fullName>
    </submittedName>
</protein>
<comment type="caution">
    <text evidence="3">The sequence shown here is derived from an EMBL/GenBank/DDBJ whole genome shotgun (WGS) entry which is preliminary data.</text>
</comment>
<feature type="compositionally biased region" description="Pro residues" evidence="2">
    <location>
        <begin position="393"/>
        <end position="403"/>
    </location>
</feature>
<dbReference type="SUPFAM" id="SSF89796">
    <property type="entry name" value="CoA-transferase family III (CaiB/BaiF)"/>
    <property type="match status" value="1"/>
</dbReference>
<accession>A0A225MNC8</accession>
<feature type="region of interest" description="Disordered" evidence="2">
    <location>
        <begin position="373"/>
        <end position="411"/>
    </location>
</feature>
<proteinExistence type="predicted"/>
<keyword evidence="4" id="KW-1185">Reference proteome</keyword>
<dbReference type="Proteomes" id="UP000214603">
    <property type="component" value="Unassembled WGS sequence"/>
</dbReference>
<dbReference type="GO" id="GO:0008410">
    <property type="term" value="F:CoA-transferase activity"/>
    <property type="evidence" value="ECO:0007669"/>
    <property type="project" value="TreeGrafter"/>
</dbReference>
<dbReference type="PANTHER" id="PTHR48207:SF3">
    <property type="entry name" value="SUCCINATE--HYDROXYMETHYLGLUTARATE COA-TRANSFERASE"/>
    <property type="match status" value="1"/>
</dbReference>
<dbReference type="Pfam" id="PF02515">
    <property type="entry name" value="CoA_transf_3"/>
    <property type="match status" value="1"/>
</dbReference>
<dbReference type="AlphaFoldDB" id="A0A225MNC8"/>
<evidence type="ECO:0000256" key="1">
    <source>
        <dbReference type="ARBA" id="ARBA00022679"/>
    </source>
</evidence>
<dbReference type="EMBL" id="NJIH01000006">
    <property type="protein sequence ID" value="OWT60279.1"/>
    <property type="molecule type" value="Genomic_DNA"/>
</dbReference>
<dbReference type="InterPro" id="IPR050483">
    <property type="entry name" value="CoA-transferase_III_domain"/>
</dbReference>
<sequence length="435" mass="46101">MTSNDPASSAHISTAKPGANELPLSGVRILAVEQYGAGPFGTGYLAALGAEIIKIEQPQEGGDVTRHLGPYFDPQLPDTARSLFFQSLNLGKKSLTLNLGSPRGKSIFRSLAKTANGVVSNLRGDVPQRLGLTYAQLGPVQPAIVCGHLTGYGRDGPRAAWPGYDYLMQAEAGYFSLTGEPDSAPARMGLSMIDYMTGVVMALAVVSAILKARDSGRGCDVDVSLYDVALHNLNYLAAWHLNAGFAPTRQARSAHPSLVPCQLYRTRDGWIYLMCNKEKFWAALCDAIGHPGLADMPAFRSFKDRLEHRDELTTILDGILGTRDTGTWMQAFAGRVPAAPVHTVEQALGSEFSNSGGRISELAAGDALLRMPRNPIRVSGTGPTGEGGANGPGDPPRPAPETTPAPQLGADTRALLQEIGISDAEQATLKADGII</sequence>
<organism evidence="3 4">
    <name type="scientific">Candidimonas nitroreducens</name>
    <dbReference type="NCBI Taxonomy" id="683354"/>
    <lineage>
        <taxon>Bacteria</taxon>
        <taxon>Pseudomonadati</taxon>
        <taxon>Pseudomonadota</taxon>
        <taxon>Betaproteobacteria</taxon>
        <taxon>Burkholderiales</taxon>
        <taxon>Alcaligenaceae</taxon>
        <taxon>Candidimonas</taxon>
    </lineage>
</organism>
<dbReference type="Gene3D" id="3.30.1540.10">
    <property type="entry name" value="formyl-coa transferase, domain 3"/>
    <property type="match status" value="1"/>
</dbReference>
<gene>
    <name evidence="3" type="ORF">CEY11_11540</name>
</gene>
<dbReference type="RefSeq" id="WP_088603536.1">
    <property type="nucleotide sequence ID" value="NZ_NJIH01000006.1"/>
</dbReference>
<evidence type="ECO:0000313" key="4">
    <source>
        <dbReference type="Proteomes" id="UP000214603"/>
    </source>
</evidence>
<evidence type="ECO:0000256" key="2">
    <source>
        <dbReference type="SAM" id="MobiDB-lite"/>
    </source>
</evidence>
<reference evidence="4" key="1">
    <citation type="submission" date="2017-06" db="EMBL/GenBank/DDBJ databases">
        <title>Herbaspirillum phytohormonus sp. nov., isolated from the root nodule of Robinia pseudoacacia in lead-zinc mine.</title>
        <authorList>
            <person name="Fan M."/>
            <person name="Lin Y."/>
        </authorList>
    </citation>
    <scope>NUCLEOTIDE SEQUENCE [LARGE SCALE GENOMIC DNA]</scope>
    <source>
        <strain evidence="4">SC-089</strain>
    </source>
</reference>
<dbReference type="InterPro" id="IPR023606">
    <property type="entry name" value="CoA-Trfase_III_dom_1_sf"/>
</dbReference>
<evidence type="ECO:0000313" key="3">
    <source>
        <dbReference type="EMBL" id="OWT60279.1"/>
    </source>
</evidence>
<dbReference type="InterPro" id="IPR044855">
    <property type="entry name" value="CoA-Trfase_III_dom3_sf"/>
</dbReference>
<dbReference type="Gene3D" id="3.40.50.10540">
    <property type="entry name" value="Crotonobetainyl-coa:carnitine coa-transferase, domain 1"/>
    <property type="match status" value="1"/>
</dbReference>
<keyword evidence="1 3" id="KW-0808">Transferase</keyword>
<dbReference type="PANTHER" id="PTHR48207">
    <property type="entry name" value="SUCCINATE--HYDROXYMETHYLGLUTARATE COA-TRANSFERASE"/>
    <property type="match status" value="1"/>
</dbReference>
<name>A0A225MNC8_9BURK</name>